<keyword evidence="3" id="KW-1185">Reference proteome</keyword>
<evidence type="ECO:0000256" key="1">
    <source>
        <dbReference type="SAM" id="MobiDB-lite"/>
    </source>
</evidence>
<proteinExistence type="predicted"/>
<comment type="caution">
    <text evidence="2">The sequence shown here is derived from an EMBL/GenBank/DDBJ whole genome shotgun (WGS) entry which is preliminary data.</text>
</comment>
<sequence length="124" mass="13420">MCNRYVVRRDGRKLCNGLTETESVREDTQKEQCIVRTSARGGAISLVVRGCFQLSAAGSGAPASALVVHARRLAPQPSSASLTVCLVGRDTGHSGCRSRRRRTPEDNEVGESEVLRYQPPTPIP</sequence>
<accession>A0AAV7TK85</accession>
<dbReference type="Proteomes" id="UP001066276">
    <property type="component" value="Chromosome 3_2"/>
</dbReference>
<name>A0AAV7TK85_PLEWA</name>
<dbReference type="AlphaFoldDB" id="A0AAV7TK85"/>
<gene>
    <name evidence="2" type="ORF">NDU88_002264</name>
</gene>
<reference evidence="2" key="1">
    <citation type="journal article" date="2022" name="bioRxiv">
        <title>Sequencing and chromosome-scale assembly of the giantPleurodeles waltlgenome.</title>
        <authorList>
            <person name="Brown T."/>
            <person name="Elewa A."/>
            <person name="Iarovenko S."/>
            <person name="Subramanian E."/>
            <person name="Araus A.J."/>
            <person name="Petzold A."/>
            <person name="Susuki M."/>
            <person name="Suzuki K.-i.T."/>
            <person name="Hayashi T."/>
            <person name="Toyoda A."/>
            <person name="Oliveira C."/>
            <person name="Osipova E."/>
            <person name="Leigh N.D."/>
            <person name="Simon A."/>
            <person name="Yun M.H."/>
        </authorList>
    </citation>
    <scope>NUCLEOTIDE SEQUENCE</scope>
    <source>
        <strain evidence="2">20211129_DDA</strain>
        <tissue evidence="2">Liver</tissue>
    </source>
</reference>
<feature type="region of interest" description="Disordered" evidence="1">
    <location>
        <begin position="89"/>
        <end position="124"/>
    </location>
</feature>
<protein>
    <submittedName>
        <fullName evidence="2">Uncharacterized protein</fullName>
    </submittedName>
</protein>
<evidence type="ECO:0000313" key="2">
    <source>
        <dbReference type="EMBL" id="KAJ1176997.1"/>
    </source>
</evidence>
<dbReference type="EMBL" id="JANPWB010000006">
    <property type="protein sequence ID" value="KAJ1176997.1"/>
    <property type="molecule type" value="Genomic_DNA"/>
</dbReference>
<organism evidence="2 3">
    <name type="scientific">Pleurodeles waltl</name>
    <name type="common">Iberian ribbed newt</name>
    <dbReference type="NCBI Taxonomy" id="8319"/>
    <lineage>
        <taxon>Eukaryota</taxon>
        <taxon>Metazoa</taxon>
        <taxon>Chordata</taxon>
        <taxon>Craniata</taxon>
        <taxon>Vertebrata</taxon>
        <taxon>Euteleostomi</taxon>
        <taxon>Amphibia</taxon>
        <taxon>Batrachia</taxon>
        <taxon>Caudata</taxon>
        <taxon>Salamandroidea</taxon>
        <taxon>Salamandridae</taxon>
        <taxon>Pleurodelinae</taxon>
        <taxon>Pleurodeles</taxon>
    </lineage>
</organism>
<evidence type="ECO:0000313" key="3">
    <source>
        <dbReference type="Proteomes" id="UP001066276"/>
    </source>
</evidence>